<keyword evidence="1" id="KW-0067">ATP-binding</keyword>
<comment type="caution">
    <text evidence="3">The sequence shown here is derived from an EMBL/GenBank/DDBJ whole genome shotgun (WGS) entry which is preliminary data.</text>
</comment>
<dbReference type="eggNOG" id="COG0515">
    <property type="taxonomic scope" value="Bacteria"/>
</dbReference>
<dbReference type="PROSITE" id="PS50011">
    <property type="entry name" value="PROTEIN_KINASE_DOM"/>
    <property type="match status" value="1"/>
</dbReference>
<dbReference type="GO" id="GO:0004674">
    <property type="term" value="F:protein serine/threonine kinase activity"/>
    <property type="evidence" value="ECO:0007669"/>
    <property type="project" value="UniProtKB-KW"/>
</dbReference>
<dbReference type="InterPro" id="IPR017441">
    <property type="entry name" value="Protein_kinase_ATP_BS"/>
</dbReference>
<sequence length="69" mass="7367">MTDAGELVAGRYRLAGRIGQGSMGVVWRARDERLDRVVAVKQLDYDAAIGPAAGAQAAQRALREARLTA</sequence>
<dbReference type="GO" id="GO:0005524">
    <property type="term" value="F:ATP binding"/>
    <property type="evidence" value="ECO:0007669"/>
    <property type="project" value="UniProtKB-UniRule"/>
</dbReference>
<dbReference type="SUPFAM" id="SSF56112">
    <property type="entry name" value="Protein kinase-like (PK-like)"/>
    <property type="match status" value="1"/>
</dbReference>
<evidence type="ECO:0000259" key="2">
    <source>
        <dbReference type="PROSITE" id="PS50011"/>
    </source>
</evidence>
<evidence type="ECO:0000313" key="3">
    <source>
        <dbReference type="EMBL" id="EOD61615.1"/>
    </source>
</evidence>
<feature type="domain" description="Protein kinase" evidence="2">
    <location>
        <begin position="12"/>
        <end position="69"/>
    </location>
</feature>
<dbReference type="EMBL" id="AOUO01000691">
    <property type="protein sequence ID" value="EOD61615.1"/>
    <property type="molecule type" value="Genomic_DNA"/>
</dbReference>
<accession>R1HD65</accession>
<evidence type="ECO:0000313" key="4">
    <source>
        <dbReference type="Proteomes" id="UP000014139"/>
    </source>
</evidence>
<dbReference type="PROSITE" id="PS00107">
    <property type="entry name" value="PROTEIN_KINASE_ATP"/>
    <property type="match status" value="1"/>
</dbReference>
<dbReference type="AlphaFoldDB" id="R1HD65"/>
<gene>
    <name evidence="3" type="ORF">H480_40230</name>
</gene>
<keyword evidence="3" id="KW-0808">Transferase</keyword>
<dbReference type="InterPro" id="IPR011009">
    <property type="entry name" value="Kinase-like_dom_sf"/>
</dbReference>
<keyword evidence="3" id="KW-0418">Kinase</keyword>
<name>R1HD65_9PSEU</name>
<dbReference type="Proteomes" id="UP000014139">
    <property type="component" value="Unassembled WGS sequence"/>
</dbReference>
<proteinExistence type="predicted"/>
<protein>
    <submittedName>
        <fullName evidence="3">Serine/threonine protein kinase</fullName>
    </submittedName>
</protein>
<feature type="non-terminal residue" evidence="3">
    <location>
        <position position="69"/>
    </location>
</feature>
<feature type="binding site" evidence="1">
    <location>
        <position position="41"/>
    </location>
    <ligand>
        <name>ATP</name>
        <dbReference type="ChEBI" id="CHEBI:30616"/>
    </ligand>
</feature>
<keyword evidence="3" id="KW-0723">Serine/threonine-protein kinase</keyword>
<dbReference type="InterPro" id="IPR000719">
    <property type="entry name" value="Prot_kinase_dom"/>
</dbReference>
<organism evidence="3 4">
    <name type="scientific">Amycolatopsis vancoresmycina DSM 44592</name>
    <dbReference type="NCBI Taxonomy" id="1292037"/>
    <lineage>
        <taxon>Bacteria</taxon>
        <taxon>Bacillati</taxon>
        <taxon>Actinomycetota</taxon>
        <taxon>Actinomycetes</taxon>
        <taxon>Pseudonocardiales</taxon>
        <taxon>Pseudonocardiaceae</taxon>
        <taxon>Amycolatopsis</taxon>
    </lineage>
</organism>
<evidence type="ECO:0000256" key="1">
    <source>
        <dbReference type="PROSITE-ProRule" id="PRU10141"/>
    </source>
</evidence>
<dbReference type="Gene3D" id="3.30.200.20">
    <property type="entry name" value="Phosphorylase Kinase, domain 1"/>
    <property type="match status" value="1"/>
</dbReference>
<keyword evidence="1" id="KW-0547">Nucleotide-binding</keyword>
<keyword evidence="4" id="KW-1185">Reference proteome</keyword>
<reference evidence="3 4" key="1">
    <citation type="submission" date="2013-02" db="EMBL/GenBank/DDBJ databases">
        <title>Draft genome sequence of Amycolatopsis vancoresmycina strain DSM 44592T.</title>
        <authorList>
            <person name="Kumar S."/>
            <person name="Kaur N."/>
            <person name="Kaur C."/>
            <person name="Raghava G.P.S."/>
            <person name="Mayilraj S."/>
        </authorList>
    </citation>
    <scope>NUCLEOTIDE SEQUENCE [LARGE SCALE GENOMIC DNA]</scope>
    <source>
        <strain evidence="3 4">DSM 44592</strain>
    </source>
</reference>